<feature type="domain" description="Aminoacyl-tRNA synthetase class I anticodon-binding" evidence="9">
    <location>
        <begin position="349"/>
        <end position="477"/>
    </location>
</feature>
<evidence type="ECO:0000256" key="2">
    <source>
        <dbReference type="ARBA" id="ARBA00022598"/>
    </source>
</evidence>
<dbReference type="Pfam" id="PF19269">
    <property type="entry name" value="Anticodon_2"/>
    <property type="match status" value="1"/>
</dbReference>
<dbReference type="InterPro" id="IPR008925">
    <property type="entry name" value="aa_tRNA-synth_I_cd-bd_sf"/>
</dbReference>
<gene>
    <name evidence="7" type="primary">gltX</name>
    <name evidence="10" type="ORF">DCC88_07060</name>
</gene>
<dbReference type="AlphaFoldDB" id="A0A369KWG1"/>
<dbReference type="GO" id="GO:0005829">
    <property type="term" value="C:cytosol"/>
    <property type="evidence" value="ECO:0007669"/>
    <property type="project" value="TreeGrafter"/>
</dbReference>
<dbReference type="InterPro" id="IPR001412">
    <property type="entry name" value="aa-tRNA-synth_I_CS"/>
</dbReference>
<keyword evidence="11" id="KW-1185">Reference proteome</keyword>
<reference evidence="10" key="1">
    <citation type="submission" date="2018-04" db="EMBL/GenBank/DDBJ databases">
        <title>Draft genome sequence of the Candidatus Spirobacillus cienkowskii, a pathogen of freshwater Daphnia species, reconstructed from hemolymph metagenomic reads.</title>
        <authorList>
            <person name="Bresciani L."/>
            <person name="Lemos L.N."/>
            <person name="Wale N."/>
            <person name="Lin J.Y."/>
            <person name="Fernandes G.R."/>
            <person name="Duffy M.A."/>
            <person name="Rodrigues J.M."/>
        </authorList>
    </citation>
    <scope>NUCLEOTIDE SEQUENCE [LARGE SCALE GENOMIC DNA]</scope>
    <source>
        <strain evidence="10">Binning01</strain>
    </source>
</reference>
<dbReference type="GO" id="GO:0006424">
    <property type="term" value="P:glutamyl-tRNA aminoacylation"/>
    <property type="evidence" value="ECO:0007669"/>
    <property type="project" value="UniProtKB-UniRule"/>
</dbReference>
<keyword evidence="5 7" id="KW-0648">Protein biosynthesis</keyword>
<dbReference type="GO" id="GO:0005524">
    <property type="term" value="F:ATP binding"/>
    <property type="evidence" value="ECO:0007669"/>
    <property type="project" value="UniProtKB-UniRule"/>
</dbReference>
<name>A0A369KWG1_9BACT</name>
<keyword evidence="3 7" id="KW-0547">Nucleotide-binding</keyword>
<evidence type="ECO:0000259" key="8">
    <source>
        <dbReference type="Pfam" id="PF00749"/>
    </source>
</evidence>
<evidence type="ECO:0000256" key="7">
    <source>
        <dbReference type="HAMAP-Rule" id="MF_00022"/>
    </source>
</evidence>
<dbReference type="GO" id="GO:0008270">
    <property type="term" value="F:zinc ion binding"/>
    <property type="evidence" value="ECO:0007669"/>
    <property type="project" value="UniProtKB-UniRule"/>
</dbReference>
<evidence type="ECO:0000256" key="5">
    <source>
        <dbReference type="ARBA" id="ARBA00022917"/>
    </source>
</evidence>
<keyword evidence="7" id="KW-0862">Zinc</keyword>
<keyword evidence="7" id="KW-0479">Metal-binding</keyword>
<evidence type="ECO:0000256" key="3">
    <source>
        <dbReference type="ARBA" id="ARBA00022741"/>
    </source>
</evidence>
<dbReference type="HAMAP" id="MF_00022">
    <property type="entry name" value="Glu_tRNA_synth_type1"/>
    <property type="match status" value="1"/>
</dbReference>
<dbReference type="FunFam" id="3.40.50.620:FF:000045">
    <property type="entry name" value="Glutamate--tRNA ligase, mitochondrial"/>
    <property type="match status" value="1"/>
</dbReference>
<feature type="domain" description="Glutamyl/glutaminyl-tRNA synthetase class Ib catalytic" evidence="8">
    <location>
        <begin position="11"/>
        <end position="326"/>
    </location>
</feature>
<proteinExistence type="inferred from homology"/>
<dbReference type="EMBL" id="QOVW01000068">
    <property type="protein sequence ID" value="RDB36044.1"/>
    <property type="molecule type" value="Genomic_DNA"/>
</dbReference>
<comment type="function">
    <text evidence="7">Catalyzes the attachment of glutamate to tRNA(Glu) in a two-step reaction: glutamate is first activated by ATP to form Glu-AMP and then transferred to the acceptor end of tRNA(Glu).</text>
</comment>
<evidence type="ECO:0000313" key="10">
    <source>
        <dbReference type="EMBL" id="RDB36044.1"/>
    </source>
</evidence>
<keyword evidence="4 7" id="KW-0067">ATP-binding</keyword>
<comment type="subcellular location">
    <subcellularLocation>
        <location evidence="7">Cytoplasm</location>
    </subcellularLocation>
</comment>
<comment type="catalytic activity">
    <reaction evidence="7">
        <text>tRNA(Glu) + L-glutamate + ATP = L-glutamyl-tRNA(Glu) + AMP + diphosphate</text>
        <dbReference type="Rhea" id="RHEA:23540"/>
        <dbReference type="Rhea" id="RHEA-COMP:9663"/>
        <dbReference type="Rhea" id="RHEA-COMP:9680"/>
        <dbReference type="ChEBI" id="CHEBI:29985"/>
        <dbReference type="ChEBI" id="CHEBI:30616"/>
        <dbReference type="ChEBI" id="CHEBI:33019"/>
        <dbReference type="ChEBI" id="CHEBI:78442"/>
        <dbReference type="ChEBI" id="CHEBI:78520"/>
        <dbReference type="ChEBI" id="CHEBI:456215"/>
        <dbReference type="EC" id="6.1.1.17"/>
    </reaction>
</comment>
<dbReference type="NCBIfam" id="TIGR00464">
    <property type="entry name" value="gltX_bact"/>
    <property type="match status" value="1"/>
</dbReference>
<keyword evidence="6 7" id="KW-0030">Aminoacyl-tRNA synthetase</keyword>
<feature type="short sequence motif" description="'KMSKS' region" evidence="7">
    <location>
        <begin position="257"/>
        <end position="261"/>
    </location>
</feature>
<feature type="binding site" evidence="7">
    <location>
        <position position="115"/>
    </location>
    <ligand>
        <name>Zn(2+)</name>
        <dbReference type="ChEBI" id="CHEBI:29105"/>
    </ligand>
</feature>
<dbReference type="PANTHER" id="PTHR43311">
    <property type="entry name" value="GLUTAMATE--TRNA LIGASE"/>
    <property type="match status" value="1"/>
</dbReference>
<dbReference type="CDD" id="cd00808">
    <property type="entry name" value="GluRS_core"/>
    <property type="match status" value="1"/>
</dbReference>
<dbReference type="Pfam" id="PF00749">
    <property type="entry name" value="tRNA-synt_1c"/>
    <property type="match status" value="1"/>
</dbReference>
<dbReference type="PRINTS" id="PR00987">
    <property type="entry name" value="TRNASYNTHGLU"/>
</dbReference>
<dbReference type="Gene3D" id="3.40.50.620">
    <property type="entry name" value="HUPs"/>
    <property type="match status" value="1"/>
</dbReference>
<comment type="caution">
    <text evidence="10">The sequence shown here is derived from an EMBL/GenBank/DDBJ whole genome shotgun (WGS) entry which is preliminary data.</text>
</comment>
<dbReference type="GO" id="GO:0000049">
    <property type="term" value="F:tRNA binding"/>
    <property type="evidence" value="ECO:0007669"/>
    <property type="project" value="InterPro"/>
</dbReference>
<feature type="binding site" evidence="7">
    <location>
        <position position="140"/>
    </location>
    <ligand>
        <name>Zn(2+)</name>
        <dbReference type="ChEBI" id="CHEBI:29105"/>
    </ligand>
</feature>
<organism evidence="10 11">
    <name type="scientific">Spirobacillus cienkowskii</name>
    <dbReference type="NCBI Taxonomy" id="495820"/>
    <lineage>
        <taxon>Bacteria</taxon>
        <taxon>Pseudomonadati</taxon>
        <taxon>Bdellovibrionota</taxon>
        <taxon>Oligoflexia</taxon>
        <taxon>Silvanigrellales</taxon>
        <taxon>Spirobacillus</taxon>
    </lineage>
</organism>
<keyword evidence="7" id="KW-0963">Cytoplasm</keyword>
<dbReference type="PANTHER" id="PTHR43311:SF2">
    <property type="entry name" value="GLUTAMATE--TRNA LIGASE, MITOCHONDRIAL-RELATED"/>
    <property type="match status" value="1"/>
</dbReference>
<sequence>MTSTNNTRETRVRIAPSPTGDPHIGTAYIALFNYVFTKKQNGKFIIRIEDTDQKRYRADSEAMILDALKWVGIEWDEGPDIGGPYGPYKQSERKQIYHKYAEMLIQKGHAYRCFCTSERLDVLRKTQQAQKLPPGYDRLCRDLPQEDVAKKMQEGHTHVIRMKMPTTGKTVFKDALRGNIEFENDGIDDQVLLKSDGFPTYHLAVVVDDHLMKITHVIRGEEWISSTPKHVMLYDMFGWEKPEFCHLPLLRNADKSKISKRKNPTSIGYYRRKGILPAALRNFLALMGWNFGDNCEKFSTQEMIEGFTWERMTLGGPVFDLKKLAWLNGQYLRAESDEKWLTHLKNVVFSDNYLLKIIPLVKERVEKFEDFIDSTAFFFQGDLNYSNAPLVPKGRTAPEVAGYLNDLVLKLDICENWTHEEIHNIFNQYLAEKQLKPKDVFMPMRVAVTGSKETPPLFECIEVLGKDIVQRRVRLAIDYLKTMKD</sequence>
<dbReference type="InterPro" id="IPR033910">
    <property type="entry name" value="GluRS_core"/>
</dbReference>
<comment type="cofactor">
    <cofactor evidence="7">
        <name>Zn(2+)</name>
        <dbReference type="ChEBI" id="CHEBI:29105"/>
    </cofactor>
    <text evidence="7">Binds 1 zinc ion per subunit.</text>
</comment>
<comment type="subunit">
    <text evidence="7">Monomer.</text>
</comment>
<dbReference type="PROSITE" id="PS00178">
    <property type="entry name" value="AA_TRNA_LIGASE_I"/>
    <property type="match status" value="1"/>
</dbReference>
<feature type="short sequence motif" description="'HIGH' region" evidence="7">
    <location>
        <begin position="16"/>
        <end position="26"/>
    </location>
</feature>
<dbReference type="SUPFAM" id="SSF48163">
    <property type="entry name" value="An anticodon-binding domain of class I aminoacyl-tRNA synthetases"/>
    <property type="match status" value="1"/>
</dbReference>
<dbReference type="InterPro" id="IPR020751">
    <property type="entry name" value="aa-tRNA-synth_I_codon-bd_sub2"/>
</dbReference>
<evidence type="ECO:0000256" key="4">
    <source>
        <dbReference type="ARBA" id="ARBA00022840"/>
    </source>
</evidence>
<dbReference type="Gene3D" id="1.10.10.350">
    <property type="match status" value="1"/>
</dbReference>
<dbReference type="SUPFAM" id="SSF52374">
    <property type="entry name" value="Nucleotidylyl transferase"/>
    <property type="match status" value="1"/>
</dbReference>
<dbReference type="InterPro" id="IPR045462">
    <property type="entry name" value="aa-tRNA-synth_I_cd-bd"/>
</dbReference>
<dbReference type="EC" id="6.1.1.17" evidence="7"/>
<evidence type="ECO:0000256" key="1">
    <source>
        <dbReference type="ARBA" id="ARBA00007894"/>
    </source>
</evidence>
<evidence type="ECO:0000259" key="9">
    <source>
        <dbReference type="Pfam" id="PF19269"/>
    </source>
</evidence>
<dbReference type="Proteomes" id="UP000253934">
    <property type="component" value="Unassembled WGS sequence"/>
</dbReference>
<feature type="binding site" evidence="7">
    <location>
        <position position="142"/>
    </location>
    <ligand>
        <name>Zn(2+)</name>
        <dbReference type="ChEBI" id="CHEBI:29105"/>
    </ligand>
</feature>
<feature type="binding site" evidence="7">
    <location>
        <position position="113"/>
    </location>
    <ligand>
        <name>Zn(2+)</name>
        <dbReference type="ChEBI" id="CHEBI:29105"/>
    </ligand>
</feature>
<dbReference type="InterPro" id="IPR020058">
    <property type="entry name" value="Glu/Gln-tRNA-synth_Ib_cat-dom"/>
</dbReference>
<dbReference type="InterPro" id="IPR004527">
    <property type="entry name" value="Glu-tRNA-ligase_bac/mito"/>
</dbReference>
<dbReference type="InterPro" id="IPR014729">
    <property type="entry name" value="Rossmann-like_a/b/a_fold"/>
</dbReference>
<dbReference type="InterPro" id="IPR049940">
    <property type="entry name" value="GluQ/Sye"/>
</dbReference>
<comment type="similarity">
    <text evidence="1 7">Belongs to the class-I aminoacyl-tRNA synthetase family. Glutamate--tRNA ligase type 1 subfamily.</text>
</comment>
<protein>
    <recommendedName>
        <fullName evidence="7">Glutamate--tRNA ligase</fullName>
        <ecNumber evidence="7">6.1.1.17</ecNumber>
    </recommendedName>
    <alternativeName>
        <fullName evidence="7">Glutamyl-tRNA synthetase</fullName>
        <shortName evidence="7">GluRS</shortName>
    </alternativeName>
</protein>
<evidence type="ECO:0000313" key="11">
    <source>
        <dbReference type="Proteomes" id="UP000253934"/>
    </source>
</evidence>
<dbReference type="GO" id="GO:0004818">
    <property type="term" value="F:glutamate-tRNA ligase activity"/>
    <property type="evidence" value="ECO:0007669"/>
    <property type="project" value="UniProtKB-UniRule"/>
</dbReference>
<evidence type="ECO:0000256" key="6">
    <source>
        <dbReference type="ARBA" id="ARBA00023146"/>
    </source>
</evidence>
<dbReference type="InterPro" id="IPR000924">
    <property type="entry name" value="Glu/Gln-tRNA-synth"/>
</dbReference>
<feature type="binding site" evidence="7">
    <location>
        <position position="260"/>
    </location>
    <ligand>
        <name>ATP</name>
        <dbReference type="ChEBI" id="CHEBI:30616"/>
    </ligand>
</feature>
<accession>A0A369KWG1</accession>
<keyword evidence="2 7" id="KW-0436">Ligase</keyword>